<reference evidence="2 3" key="1">
    <citation type="submission" date="2019-10" db="EMBL/GenBank/DDBJ databases">
        <title>Bifidobacterium from non-human primates.</title>
        <authorList>
            <person name="Modesto M."/>
        </authorList>
    </citation>
    <scope>NUCLEOTIDE SEQUENCE [LARGE SCALE GENOMIC DNA]</scope>
    <source>
        <strain evidence="2 3">TREC</strain>
    </source>
</reference>
<comment type="caution">
    <text evidence="2">The sequence shown here is derived from an EMBL/GenBank/DDBJ whole genome shotgun (WGS) entry which is preliminary data.</text>
</comment>
<dbReference type="PROSITE" id="PS50943">
    <property type="entry name" value="HTH_CROC1"/>
    <property type="match status" value="1"/>
</dbReference>
<evidence type="ECO:0000313" key="3">
    <source>
        <dbReference type="Proteomes" id="UP000469763"/>
    </source>
</evidence>
<name>A0A7K3TGM3_9BIFI</name>
<dbReference type="GO" id="GO:0003677">
    <property type="term" value="F:DNA binding"/>
    <property type="evidence" value="ECO:0007669"/>
    <property type="project" value="InterPro"/>
</dbReference>
<dbReference type="Pfam" id="PF01381">
    <property type="entry name" value="HTH_3"/>
    <property type="match status" value="1"/>
</dbReference>
<feature type="domain" description="HTH cro/C1-type" evidence="1">
    <location>
        <begin position="3"/>
        <end position="62"/>
    </location>
</feature>
<dbReference type="SMART" id="SM00530">
    <property type="entry name" value="HTH_XRE"/>
    <property type="match status" value="1"/>
</dbReference>
<dbReference type="OrthoDB" id="3235880at2"/>
<keyword evidence="3" id="KW-1185">Reference proteome</keyword>
<protein>
    <submittedName>
        <fullName evidence="2">Helix-turn-helix domain-containing protein</fullName>
    </submittedName>
</protein>
<proteinExistence type="predicted"/>
<dbReference type="Gene3D" id="1.10.260.40">
    <property type="entry name" value="lambda repressor-like DNA-binding domains"/>
    <property type="match status" value="1"/>
</dbReference>
<dbReference type="Proteomes" id="UP000469763">
    <property type="component" value="Unassembled WGS sequence"/>
</dbReference>
<dbReference type="RefSeq" id="WP_152349989.1">
    <property type="nucleotide sequence ID" value="NZ_WBSN01000004.1"/>
</dbReference>
<dbReference type="AlphaFoldDB" id="A0A7K3TGM3"/>
<dbReference type="EMBL" id="WHZY01000005">
    <property type="protein sequence ID" value="NEG78241.1"/>
    <property type="molecule type" value="Genomic_DNA"/>
</dbReference>
<evidence type="ECO:0000259" key="1">
    <source>
        <dbReference type="PROSITE" id="PS50943"/>
    </source>
</evidence>
<sequence>MGLRELRQKRGLTQQRLAERIPGLTQSRVADWETGQRDIGEISLNTALKLCDALRVANPRKLLDDPENDKS</sequence>
<dbReference type="InterPro" id="IPR001387">
    <property type="entry name" value="Cro/C1-type_HTH"/>
</dbReference>
<dbReference type="InterPro" id="IPR010982">
    <property type="entry name" value="Lambda_DNA-bd_dom_sf"/>
</dbReference>
<gene>
    <name evidence="2" type="ORF">GFD22_04515</name>
</gene>
<organism evidence="2 3">
    <name type="scientific">Bifidobacterium avesanii</name>
    <dbReference type="NCBI Taxonomy" id="1798157"/>
    <lineage>
        <taxon>Bacteria</taxon>
        <taxon>Bacillati</taxon>
        <taxon>Actinomycetota</taxon>
        <taxon>Actinomycetes</taxon>
        <taxon>Bifidobacteriales</taxon>
        <taxon>Bifidobacteriaceae</taxon>
        <taxon>Bifidobacterium</taxon>
    </lineage>
</organism>
<dbReference type="CDD" id="cd00093">
    <property type="entry name" value="HTH_XRE"/>
    <property type="match status" value="1"/>
</dbReference>
<evidence type="ECO:0000313" key="2">
    <source>
        <dbReference type="EMBL" id="NEG78241.1"/>
    </source>
</evidence>
<dbReference type="SUPFAM" id="SSF47413">
    <property type="entry name" value="lambda repressor-like DNA-binding domains"/>
    <property type="match status" value="1"/>
</dbReference>
<accession>A0A7K3TGM3</accession>